<organism evidence="2 3">
    <name type="scientific">Actinoplanes cyaneus</name>
    <dbReference type="NCBI Taxonomy" id="52696"/>
    <lineage>
        <taxon>Bacteria</taxon>
        <taxon>Bacillati</taxon>
        <taxon>Actinomycetota</taxon>
        <taxon>Actinomycetes</taxon>
        <taxon>Micromonosporales</taxon>
        <taxon>Micromonosporaceae</taxon>
        <taxon>Actinoplanes</taxon>
    </lineage>
</organism>
<gene>
    <name evidence="2" type="ORF">Acy02nite_31460</name>
</gene>
<accession>A0A919IFV8</accession>
<name>A0A919IFV8_9ACTN</name>
<feature type="region of interest" description="Disordered" evidence="1">
    <location>
        <begin position="88"/>
        <end position="116"/>
    </location>
</feature>
<sequence>MGDFVNLNDVGTLTRSAQGYEGVADDKASESRSFTGKMDASQRGLIGSAGSTFTNVAGTHSGNLTQLANRIAEQAVRASRGEKTLVSADDDANTAQSGTQSTVEGNVSAVSRPINV</sequence>
<protein>
    <submittedName>
        <fullName evidence="2">Uncharacterized protein</fullName>
    </submittedName>
</protein>
<proteinExistence type="predicted"/>
<feature type="compositionally biased region" description="Polar residues" evidence="1">
    <location>
        <begin position="93"/>
        <end position="109"/>
    </location>
</feature>
<dbReference type="RefSeq" id="WP_203741212.1">
    <property type="nucleotide sequence ID" value="NZ_BAAAUC010000018.1"/>
</dbReference>
<dbReference type="EMBL" id="BOMH01000022">
    <property type="protein sequence ID" value="GID65265.1"/>
    <property type="molecule type" value="Genomic_DNA"/>
</dbReference>
<evidence type="ECO:0000313" key="2">
    <source>
        <dbReference type="EMBL" id="GID65265.1"/>
    </source>
</evidence>
<comment type="caution">
    <text evidence="2">The sequence shown here is derived from an EMBL/GenBank/DDBJ whole genome shotgun (WGS) entry which is preliminary data.</text>
</comment>
<evidence type="ECO:0000313" key="3">
    <source>
        <dbReference type="Proteomes" id="UP000619479"/>
    </source>
</evidence>
<dbReference type="AlphaFoldDB" id="A0A919IFV8"/>
<reference evidence="2" key="1">
    <citation type="submission" date="2021-01" db="EMBL/GenBank/DDBJ databases">
        <title>Whole genome shotgun sequence of Actinoplanes cyaneus NBRC 14990.</title>
        <authorList>
            <person name="Komaki H."/>
            <person name="Tamura T."/>
        </authorList>
    </citation>
    <scope>NUCLEOTIDE SEQUENCE</scope>
    <source>
        <strain evidence="2">NBRC 14990</strain>
    </source>
</reference>
<evidence type="ECO:0000256" key="1">
    <source>
        <dbReference type="SAM" id="MobiDB-lite"/>
    </source>
</evidence>
<keyword evidence="3" id="KW-1185">Reference proteome</keyword>
<dbReference type="Proteomes" id="UP000619479">
    <property type="component" value="Unassembled WGS sequence"/>
</dbReference>